<dbReference type="EMBL" id="OX465080">
    <property type="protein sequence ID" value="CAI9280070.1"/>
    <property type="molecule type" value="Genomic_DNA"/>
</dbReference>
<organism evidence="1 2">
    <name type="scientific">Lactuca saligna</name>
    <name type="common">Willowleaf lettuce</name>
    <dbReference type="NCBI Taxonomy" id="75948"/>
    <lineage>
        <taxon>Eukaryota</taxon>
        <taxon>Viridiplantae</taxon>
        <taxon>Streptophyta</taxon>
        <taxon>Embryophyta</taxon>
        <taxon>Tracheophyta</taxon>
        <taxon>Spermatophyta</taxon>
        <taxon>Magnoliopsida</taxon>
        <taxon>eudicotyledons</taxon>
        <taxon>Gunneridae</taxon>
        <taxon>Pentapetalae</taxon>
        <taxon>asterids</taxon>
        <taxon>campanulids</taxon>
        <taxon>Asterales</taxon>
        <taxon>Asteraceae</taxon>
        <taxon>Cichorioideae</taxon>
        <taxon>Cichorieae</taxon>
        <taxon>Lactucinae</taxon>
        <taxon>Lactuca</taxon>
    </lineage>
</organism>
<keyword evidence="2" id="KW-1185">Reference proteome</keyword>
<evidence type="ECO:0000313" key="1">
    <source>
        <dbReference type="EMBL" id="CAI9280070.1"/>
    </source>
</evidence>
<protein>
    <submittedName>
        <fullName evidence="1">Uncharacterized protein</fullName>
    </submittedName>
</protein>
<evidence type="ECO:0000313" key="2">
    <source>
        <dbReference type="Proteomes" id="UP001177003"/>
    </source>
</evidence>
<sequence>MSVFLRSHLIQIANVFFIKEFVCNVSFDHLLHVPETKYKTCGLEKEKKIPPRIKVLRCTHLGPLNLKYLALSNYCLQSTDYKLTKHGNDIQEMMGLVFKEREAFHIDFRSVVLSWVFWHFCLHTIRISCKQVNNLKLLDDMAELISTY</sequence>
<reference evidence="1" key="1">
    <citation type="submission" date="2023-04" db="EMBL/GenBank/DDBJ databases">
        <authorList>
            <person name="Vijverberg K."/>
            <person name="Xiong W."/>
            <person name="Schranz E."/>
        </authorList>
    </citation>
    <scope>NUCLEOTIDE SEQUENCE</scope>
</reference>
<name>A0AA35YTQ0_LACSI</name>
<accession>A0AA35YTQ0</accession>
<dbReference type="Proteomes" id="UP001177003">
    <property type="component" value="Chromosome 4"/>
</dbReference>
<proteinExistence type="predicted"/>
<gene>
    <name evidence="1" type="ORF">LSALG_LOCUS19829</name>
</gene>
<dbReference type="AlphaFoldDB" id="A0AA35YTQ0"/>